<name>A0A1T4MNL4_PORCN</name>
<feature type="signal peptide" evidence="1">
    <location>
        <begin position="1"/>
        <end position="23"/>
    </location>
</feature>
<evidence type="ECO:0000313" key="2">
    <source>
        <dbReference type="EMBL" id="SJZ68406.1"/>
    </source>
</evidence>
<keyword evidence="1" id="KW-0732">Signal</keyword>
<protein>
    <submittedName>
        <fullName evidence="2">Uncharacterized protein</fullName>
    </submittedName>
</protein>
<accession>A0A1T4MNL4</accession>
<dbReference type="RefSeq" id="WP_025838843.1">
    <property type="nucleotide sequence ID" value="NZ_FUWL01000014.1"/>
</dbReference>
<proteinExistence type="predicted"/>
<feature type="chain" id="PRO_5010533724" evidence="1">
    <location>
        <begin position="24"/>
        <end position="452"/>
    </location>
</feature>
<evidence type="ECO:0000313" key="3">
    <source>
        <dbReference type="Proteomes" id="UP000189956"/>
    </source>
</evidence>
<organism evidence="2 3">
    <name type="scientific">Porphyromonas cangingivalis</name>
    <dbReference type="NCBI Taxonomy" id="36874"/>
    <lineage>
        <taxon>Bacteria</taxon>
        <taxon>Pseudomonadati</taxon>
        <taxon>Bacteroidota</taxon>
        <taxon>Bacteroidia</taxon>
        <taxon>Bacteroidales</taxon>
        <taxon>Porphyromonadaceae</taxon>
        <taxon>Porphyromonas</taxon>
    </lineage>
</organism>
<dbReference type="EMBL" id="FUWL01000014">
    <property type="protein sequence ID" value="SJZ68406.1"/>
    <property type="molecule type" value="Genomic_DNA"/>
</dbReference>
<sequence length="452" mass="51681">MKTNAVKLLISFFLIVSYGACQSKTLLETTPDDKHPSEAYIRQDISDMGDAGGDVGAELLRYYQNIASMAEWYAVHPQIVADYREQISKPISDDLDLGTGEHRMNTVIEKLLDMKFEAPDGRSLSFFDLEPRLRQSFLSEMPRMEARFVAEKVHRLGNKNSADAFRLQLEKANKAFDDVFHSAALRSSEEEDPYWKIREAMEQTDESPTPRMSSVAPQSITAAAFWTLALALTEVAVVFDKQPSIDPEILFGRIKWGIEKGRLLIALPGNGMFGNKSVIRYTGSETWDFGHVAVFSKTKNEIDEDIARLKSEGEKPFENLQITIGTDLEKDMKNENFKEDWANLHPFVHVGQIFDVKYKFWSRGIFRWGWKRVQTDVDNDVIYNQALESIGTYYCNPIQVLFAKYAAPKRLICSSAAWWYAKKGAKVNIGDWWKPTIFPGGVYYSDRVRIIW</sequence>
<dbReference type="AlphaFoldDB" id="A0A1T4MNL4"/>
<evidence type="ECO:0000256" key="1">
    <source>
        <dbReference type="SAM" id="SignalP"/>
    </source>
</evidence>
<dbReference type="Proteomes" id="UP000189956">
    <property type="component" value="Unassembled WGS sequence"/>
</dbReference>
<reference evidence="2 3" key="1">
    <citation type="submission" date="2017-02" db="EMBL/GenBank/DDBJ databases">
        <authorList>
            <person name="Peterson S.W."/>
        </authorList>
    </citation>
    <scope>NUCLEOTIDE SEQUENCE [LARGE SCALE GENOMIC DNA]</scope>
    <source>
        <strain evidence="2 3">ATCC 700135</strain>
    </source>
</reference>
<gene>
    <name evidence="2" type="ORF">SAMN02745205_01601</name>
</gene>